<evidence type="ECO:0000256" key="1">
    <source>
        <dbReference type="SAM" id="MobiDB-lite"/>
    </source>
</evidence>
<evidence type="ECO:0000313" key="4">
    <source>
        <dbReference type="Proteomes" id="UP001058098"/>
    </source>
</evidence>
<gene>
    <name evidence="3" type="ORF">IHQ72_29660</name>
</gene>
<feature type="compositionally biased region" description="Polar residues" evidence="1">
    <location>
        <begin position="311"/>
        <end position="320"/>
    </location>
</feature>
<evidence type="ECO:0000259" key="2">
    <source>
        <dbReference type="Pfam" id="PF10073"/>
    </source>
</evidence>
<protein>
    <submittedName>
        <fullName evidence="3">DUF2312 domain-containing protein</fullName>
    </submittedName>
</protein>
<dbReference type="Pfam" id="PF10073">
    <property type="entry name" value="GapR_DNA-bd"/>
    <property type="match status" value="1"/>
</dbReference>
<feature type="compositionally biased region" description="Polar residues" evidence="1">
    <location>
        <begin position="198"/>
        <end position="214"/>
    </location>
</feature>
<dbReference type="Proteomes" id="UP001058098">
    <property type="component" value="Chromosome"/>
</dbReference>
<reference evidence="3" key="1">
    <citation type="submission" date="2020-09" db="EMBL/GenBank/DDBJ databases">
        <title>Rhizobia associated with sainfoin plants.</title>
        <authorList>
            <person name="Asharfi S."/>
            <person name="Kuzmanovic N."/>
            <person name="Bunk B."/>
            <person name="Sproeer C."/>
            <person name="Becker M."/>
            <person name="Thuenen T."/>
        </authorList>
    </citation>
    <scope>NUCLEOTIDE SEQUENCE</scope>
    <source>
        <strain evidence="3">OM4</strain>
    </source>
</reference>
<feature type="region of interest" description="Disordered" evidence="1">
    <location>
        <begin position="168"/>
        <end position="320"/>
    </location>
</feature>
<feature type="domain" description="GapR-like DNA-binding" evidence="2">
    <location>
        <begin position="22"/>
        <end position="95"/>
    </location>
</feature>
<keyword evidence="4" id="KW-1185">Reference proteome</keyword>
<organism evidence="3 4">
    <name type="scientific">Mesorhizobium onobrychidis</name>
    <dbReference type="NCBI Taxonomy" id="2775404"/>
    <lineage>
        <taxon>Bacteria</taxon>
        <taxon>Pseudomonadati</taxon>
        <taxon>Pseudomonadota</taxon>
        <taxon>Alphaproteobacteria</taxon>
        <taxon>Hyphomicrobiales</taxon>
        <taxon>Phyllobacteriaceae</taxon>
        <taxon>Mesorhizobium</taxon>
    </lineage>
</organism>
<dbReference type="InterPro" id="IPR046367">
    <property type="entry name" value="GapR-like_DNA-bd"/>
</dbReference>
<dbReference type="RefSeq" id="WP_258119142.1">
    <property type="nucleotide sequence ID" value="NZ_CP062229.1"/>
</dbReference>
<dbReference type="EMBL" id="CP062229">
    <property type="protein sequence ID" value="UVC14735.1"/>
    <property type="molecule type" value="Genomic_DNA"/>
</dbReference>
<sequence length="371" mass="38312">MSRKPKITQGADDVTTTSQTVAAGQLRAFVDRILRLREEQDTIGDDVKEVYAELKGVGFDRTAVGALVTELRRKAKDGEAAMLERNAILDLYRTAYDAAAAKPSHTHAYARTRGEGKKPDLKVVGKPADGGADIMMKHTNIASDLPPHDAETGEIFEQPETAQPASMVVDGDSAEGDGPFQASLSTFHPEDSQEGESDGSNLPSSAAIPSQTQADDAVPSGDQSTATIPEAKASEDNGGTSAIEGAPMTGEASRLSVGGGTDATNSEIKPDPSLSGAHDGEPKPSPAPSSAKSEGANSLVGQVGEEPGSHVGSNAGQAVTKTSDADVPAFLKVGLAKSIAALRPHCLNPSECAGYGRVHCHKCTTAMEAKS</sequence>
<evidence type="ECO:0000313" key="3">
    <source>
        <dbReference type="EMBL" id="UVC14735.1"/>
    </source>
</evidence>
<name>A0ABY5QU60_9HYPH</name>
<accession>A0ABY5QU60</accession>
<proteinExistence type="predicted"/>